<feature type="region of interest" description="Disordered" evidence="1">
    <location>
        <begin position="71"/>
        <end position="90"/>
    </location>
</feature>
<dbReference type="OrthoDB" id="6618226at2759"/>
<dbReference type="OMA" id="CECGIRV"/>
<sequence>MRLFIGFSLLIVAQLSVCECGIRVKRQSGPPIATGEVINSIFQIPIQTLNAVRDLFQATRTRVQAIAQATQTAYQQHPNHRPNPHFSYDKGFYNSKALVQPNENKKRRYND</sequence>
<dbReference type="KEGG" id="clec:106661886"/>
<evidence type="ECO:0000256" key="2">
    <source>
        <dbReference type="SAM" id="SignalP"/>
    </source>
</evidence>
<dbReference type="EnsemblMetazoa" id="XM_014385622.2">
    <property type="protein sequence ID" value="XP_014241108.1"/>
    <property type="gene ID" value="LOC106661886"/>
</dbReference>
<dbReference type="AlphaFoldDB" id="A0A8I6R8B1"/>
<reference evidence="3" key="1">
    <citation type="submission" date="2022-01" db="UniProtKB">
        <authorList>
            <consortium name="EnsemblMetazoa"/>
        </authorList>
    </citation>
    <scope>IDENTIFICATION</scope>
</reference>
<dbReference type="RefSeq" id="XP_014241108.1">
    <property type="nucleotide sequence ID" value="XM_014385622.2"/>
</dbReference>
<evidence type="ECO:0000313" key="4">
    <source>
        <dbReference type="Proteomes" id="UP000494040"/>
    </source>
</evidence>
<proteinExistence type="predicted"/>
<protein>
    <submittedName>
        <fullName evidence="3">Uncharacterized protein</fullName>
    </submittedName>
</protein>
<organism evidence="3 4">
    <name type="scientific">Cimex lectularius</name>
    <name type="common">Bed bug</name>
    <name type="synonym">Acanthia lectularia</name>
    <dbReference type="NCBI Taxonomy" id="79782"/>
    <lineage>
        <taxon>Eukaryota</taxon>
        <taxon>Metazoa</taxon>
        <taxon>Ecdysozoa</taxon>
        <taxon>Arthropoda</taxon>
        <taxon>Hexapoda</taxon>
        <taxon>Insecta</taxon>
        <taxon>Pterygota</taxon>
        <taxon>Neoptera</taxon>
        <taxon>Paraneoptera</taxon>
        <taxon>Hemiptera</taxon>
        <taxon>Heteroptera</taxon>
        <taxon>Panheteroptera</taxon>
        <taxon>Cimicomorpha</taxon>
        <taxon>Cimicidae</taxon>
        <taxon>Cimex</taxon>
    </lineage>
</organism>
<keyword evidence="4" id="KW-1185">Reference proteome</keyword>
<dbReference type="GeneID" id="106661886"/>
<keyword evidence="2" id="KW-0732">Signal</keyword>
<name>A0A8I6R8B1_CIMLE</name>
<evidence type="ECO:0000313" key="3">
    <source>
        <dbReference type="EnsemblMetazoa" id="XP_014241108.1"/>
    </source>
</evidence>
<feature type="signal peptide" evidence="2">
    <location>
        <begin position="1"/>
        <end position="18"/>
    </location>
</feature>
<feature type="chain" id="PRO_5035248649" evidence="2">
    <location>
        <begin position="19"/>
        <end position="111"/>
    </location>
</feature>
<dbReference type="Proteomes" id="UP000494040">
    <property type="component" value="Unassembled WGS sequence"/>
</dbReference>
<evidence type="ECO:0000256" key="1">
    <source>
        <dbReference type="SAM" id="MobiDB-lite"/>
    </source>
</evidence>
<accession>A0A8I6R8B1</accession>